<keyword evidence="3" id="KW-1185">Reference proteome</keyword>
<gene>
    <name evidence="2" type="ORF">HC031_22945</name>
</gene>
<keyword evidence="1" id="KW-0732">Signal</keyword>
<dbReference type="RefSeq" id="WP_167927453.1">
    <property type="nucleotide sequence ID" value="NZ_JAATVY010000019.1"/>
</dbReference>
<dbReference type="PROSITE" id="PS51257">
    <property type="entry name" value="PROKAR_LIPOPROTEIN"/>
    <property type="match status" value="1"/>
</dbReference>
<organism evidence="2 3">
    <name type="scientific">Planosporangium thailandense</name>
    <dbReference type="NCBI Taxonomy" id="765197"/>
    <lineage>
        <taxon>Bacteria</taxon>
        <taxon>Bacillati</taxon>
        <taxon>Actinomycetota</taxon>
        <taxon>Actinomycetes</taxon>
        <taxon>Micromonosporales</taxon>
        <taxon>Micromonosporaceae</taxon>
        <taxon>Planosporangium</taxon>
    </lineage>
</organism>
<accession>A0ABX0Y2J1</accession>
<dbReference type="Proteomes" id="UP000722989">
    <property type="component" value="Unassembled WGS sequence"/>
</dbReference>
<comment type="caution">
    <text evidence="2">The sequence shown here is derived from an EMBL/GenBank/DDBJ whole genome shotgun (WGS) entry which is preliminary data.</text>
</comment>
<sequence length="112" mass="11336">MRNRPRTRRVATVLTGALLGLTVVAGCGSDGGDTNCALDGCTVTLKEGVNASTKVLGVEAKLVATDGDKVTVEVAGQRLSLTVGQPAVDAGAVAVSLDSVTDSQVVIRVKRS</sequence>
<reference evidence="2 3" key="1">
    <citation type="submission" date="2020-03" db="EMBL/GenBank/DDBJ databases">
        <title>WGS of the type strain of Planosporangium spp.</title>
        <authorList>
            <person name="Thawai C."/>
        </authorList>
    </citation>
    <scope>NUCLEOTIDE SEQUENCE [LARGE SCALE GENOMIC DNA]</scope>
    <source>
        <strain evidence="2 3">TBRC 5610</strain>
    </source>
</reference>
<proteinExistence type="predicted"/>
<feature type="signal peptide" evidence="1">
    <location>
        <begin position="1"/>
        <end position="25"/>
    </location>
</feature>
<evidence type="ECO:0000313" key="2">
    <source>
        <dbReference type="EMBL" id="NJC72553.1"/>
    </source>
</evidence>
<name>A0ABX0Y2J1_9ACTN</name>
<dbReference type="EMBL" id="JAATVY010000019">
    <property type="protein sequence ID" value="NJC72553.1"/>
    <property type="molecule type" value="Genomic_DNA"/>
</dbReference>
<evidence type="ECO:0000313" key="3">
    <source>
        <dbReference type="Proteomes" id="UP000722989"/>
    </source>
</evidence>
<protein>
    <submittedName>
        <fullName evidence="2">Uncharacterized protein</fullName>
    </submittedName>
</protein>
<evidence type="ECO:0000256" key="1">
    <source>
        <dbReference type="SAM" id="SignalP"/>
    </source>
</evidence>
<feature type="chain" id="PRO_5046089520" evidence="1">
    <location>
        <begin position="26"/>
        <end position="112"/>
    </location>
</feature>